<evidence type="ECO:0000256" key="1">
    <source>
        <dbReference type="ARBA" id="ARBA00010021"/>
    </source>
</evidence>
<evidence type="ECO:0000259" key="2">
    <source>
        <dbReference type="Pfam" id="PF01977"/>
    </source>
</evidence>
<dbReference type="InterPro" id="IPR048304">
    <property type="entry name" value="UbiD_Rift_dom"/>
</dbReference>
<feature type="domain" description="3-octaprenyl-4-hydroxybenzoate carboxy-lyase-like C-terminal" evidence="4">
    <location>
        <begin position="316"/>
        <end position="437"/>
    </location>
</feature>
<dbReference type="InterPro" id="IPR049381">
    <property type="entry name" value="UbiD-like_C"/>
</dbReference>
<dbReference type="SUPFAM" id="SSF50475">
    <property type="entry name" value="FMN-binding split barrel"/>
    <property type="match status" value="1"/>
</dbReference>
<name>A0A1A9HYB0_9CHLA</name>
<dbReference type="KEGG" id="csaz:Cs308_0902"/>
<dbReference type="Proteomes" id="UP000078162">
    <property type="component" value="Chromosome"/>
</dbReference>
<dbReference type="InterPro" id="IPR022390">
    <property type="entry name" value="HBDC"/>
</dbReference>
<dbReference type="InterPro" id="IPR049383">
    <property type="entry name" value="UbiD-like_N"/>
</dbReference>
<sequence length="587" mass="67047">MSLLRRQVSFLRMQNQLIDVFAPVDPYLELAEIHRRVIENQGPALLFHNVLGSSFPVLTNFFGTQQRLDLLFSRAPDDLITKIAHVLSSKPSISTFWRSRNLLRRCLSLGLRKAYGRHFPFISMPSVNLYNLPITTSWPEDGGAFLTLPLVYTESPSLTTPNLGMYRMQRFGHDTLGLHFQIQKGGGMHLYEAEQNKKNLPVTVFLSGNPFLILSAIAPLPENISEFLLCTFLQSSKLVYKKVADHPHPLLYDAEFILIGEAIGGKRRPEGPFGDHFGYYSLQHDFPEFKCKKIYHRKDAIYPATVVGKPYQEDFYIGNKLQSYFAPLFPLIMPGVRTLKSYGEAGFHTLTAAVVKERYWRESLAIALRILGEGQLSLTKFLMLTDKHIHLEKFSEVLEAILERMLPNRDLIVFSETANDTLDYTGPALNKGSKAILMGIGSPQRSLPHKYRGPHLPGITNLAPFCRGCLVLETSKEDLNIEKLLSHPYLQEWPLIVITNNLKNTLDSEKNFLWHTFTRCAPATDLYARYHNVTMHRPGYSFPFIINALMKTSYPKEVAADEKTIQKVSQRWYEYFPSEKNPTVFQK</sequence>
<dbReference type="Pfam" id="PF01977">
    <property type="entry name" value="UbiD"/>
    <property type="match status" value="1"/>
</dbReference>
<dbReference type="Pfam" id="PF20696">
    <property type="entry name" value="UbiD_C"/>
    <property type="match status" value="1"/>
</dbReference>
<keyword evidence="6" id="KW-1185">Reference proteome</keyword>
<dbReference type="PANTHER" id="PTHR30108">
    <property type="entry name" value="3-OCTAPRENYL-4-HYDROXYBENZOATE CARBOXY-LYASE-RELATED"/>
    <property type="match status" value="1"/>
</dbReference>
<gene>
    <name evidence="5" type="ORF">Cs308_0902</name>
</gene>
<dbReference type="InterPro" id="IPR002830">
    <property type="entry name" value="UbiD"/>
</dbReference>
<proteinExistence type="inferred from homology"/>
<evidence type="ECO:0000259" key="4">
    <source>
        <dbReference type="Pfam" id="PF20696"/>
    </source>
</evidence>
<dbReference type="SUPFAM" id="SSF143968">
    <property type="entry name" value="UbiD C-terminal domain-like"/>
    <property type="match status" value="2"/>
</dbReference>
<dbReference type="Pfam" id="PF20695">
    <property type="entry name" value="UbiD_N"/>
    <property type="match status" value="1"/>
</dbReference>
<protein>
    <submittedName>
        <fullName evidence="5">UbiD family decarboxylase</fullName>
    </submittedName>
</protein>
<reference evidence="5 6" key="1">
    <citation type="submission" date="2016-03" db="EMBL/GenBank/DDBJ databases">
        <title>Culture-independent genomics supports pathogen discovery for uncultivable bacteria within the genus Chlamydia.</title>
        <authorList>
            <person name="Taylor-Brown A."/>
            <person name="Bachmann N.L."/>
            <person name="Borel N."/>
            <person name="Polkinghorne A."/>
        </authorList>
    </citation>
    <scope>NUCLEOTIDE SEQUENCE [LARGE SCALE GENOMIC DNA]</scope>
    <source>
        <strain evidence="5 6">2742-308</strain>
    </source>
</reference>
<dbReference type="GO" id="GO:0016831">
    <property type="term" value="F:carboxy-lyase activity"/>
    <property type="evidence" value="ECO:0007669"/>
    <property type="project" value="InterPro"/>
</dbReference>
<dbReference type="NCBIfam" id="TIGR00148">
    <property type="entry name" value="UbiD family decarboxylase"/>
    <property type="match status" value="1"/>
</dbReference>
<feature type="domain" description="3-octaprenyl-4-hydroxybenzoate carboxy-lyase-like Rift-related" evidence="2">
    <location>
        <begin position="125"/>
        <end position="310"/>
    </location>
</feature>
<dbReference type="PANTHER" id="PTHR30108:SF7">
    <property type="entry name" value="3-POLYPRENYL-4-HYDROXYBENZOATE DECARBOXYLASE"/>
    <property type="match status" value="1"/>
</dbReference>
<dbReference type="EMBL" id="CP014639">
    <property type="protein sequence ID" value="ANH79072.1"/>
    <property type="molecule type" value="Genomic_DNA"/>
</dbReference>
<dbReference type="RefSeq" id="WP_066483026.1">
    <property type="nucleotide sequence ID" value="NZ_CP014639.1"/>
</dbReference>
<evidence type="ECO:0000313" key="6">
    <source>
        <dbReference type="Proteomes" id="UP000078162"/>
    </source>
</evidence>
<dbReference type="PATRIC" id="fig|1806891.3.peg.894"/>
<dbReference type="GO" id="GO:0005737">
    <property type="term" value="C:cytoplasm"/>
    <property type="evidence" value="ECO:0007669"/>
    <property type="project" value="TreeGrafter"/>
</dbReference>
<evidence type="ECO:0000313" key="5">
    <source>
        <dbReference type="EMBL" id="ANH79072.1"/>
    </source>
</evidence>
<dbReference type="STRING" id="1806891.Cs308_0902"/>
<evidence type="ECO:0000259" key="3">
    <source>
        <dbReference type="Pfam" id="PF20695"/>
    </source>
</evidence>
<dbReference type="NCBIfam" id="TIGR03701">
    <property type="entry name" value="mena_SCO4490"/>
    <property type="match status" value="1"/>
</dbReference>
<dbReference type="Gene3D" id="3.40.1670.10">
    <property type="entry name" value="UbiD C-terminal domain-like"/>
    <property type="match status" value="1"/>
</dbReference>
<dbReference type="OrthoDB" id="9809841at2"/>
<accession>A0A1A9HYB0</accession>
<organism evidence="5 6">
    <name type="scientific">Candidatus Chlamydia sanziniae</name>
    <dbReference type="NCBI Taxonomy" id="1806891"/>
    <lineage>
        <taxon>Bacteria</taxon>
        <taxon>Pseudomonadati</taxon>
        <taxon>Chlamydiota</taxon>
        <taxon>Chlamydiia</taxon>
        <taxon>Chlamydiales</taxon>
        <taxon>Chlamydiaceae</taxon>
        <taxon>Chlamydia/Chlamydophila group</taxon>
        <taxon>Chlamydia</taxon>
    </lineage>
</organism>
<feature type="domain" description="3-octaprenyl-4-hydroxybenzoate carboxy-lyase-like N-terminal" evidence="3">
    <location>
        <begin position="9"/>
        <end position="85"/>
    </location>
</feature>
<dbReference type="AlphaFoldDB" id="A0A1A9HYB0"/>
<comment type="similarity">
    <text evidence="1">Belongs to the UbiD family.</text>
</comment>